<evidence type="ECO:0000313" key="2">
    <source>
        <dbReference type="Proteomes" id="UP001576784"/>
    </source>
</evidence>
<gene>
    <name evidence="1" type="ORF">ACE1CI_02310</name>
</gene>
<sequence>MVKENEFEELINKIIIDAILLRRLSDKVYKLMLEDLRNQRDRAGHFRR</sequence>
<organism evidence="1 2">
    <name type="scientific">Floridaenema flaviceps BLCC-F50</name>
    <dbReference type="NCBI Taxonomy" id="3153642"/>
    <lineage>
        <taxon>Bacteria</taxon>
        <taxon>Bacillati</taxon>
        <taxon>Cyanobacteriota</taxon>
        <taxon>Cyanophyceae</taxon>
        <taxon>Oscillatoriophycideae</taxon>
        <taxon>Aerosakkonematales</taxon>
        <taxon>Aerosakkonemataceae</taxon>
        <taxon>Floridanema</taxon>
        <taxon>Floridanema flaviceps</taxon>
    </lineage>
</organism>
<reference evidence="1 2" key="1">
    <citation type="submission" date="2024-09" db="EMBL/GenBank/DDBJ databases">
        <title>Floridaenema gen nov. (Aerosakkonemataceae, Aerosakkonematales ord. nov., Cyanobacteria) from benthic tropical and subtropical fresh waters, with the description of four new species.</title>
        <authorList>
            <person name="Moretto J.A."/>
            <person name="Berthold D.E."/>
            <person name="Lefler F.W."/>
            <person name="Huang I.-S."/>
            <person name="Laughinghouse H. IV."/>
        </authorList>
    </citation>
    <scope>NUCLEOTIDE SEQUENCE [LARGE SCALE GENOMIC DNA]</scope>
    <source>
        <strain evidence="1 2">BLCC-F50</strain>
    </source>
</reference>
<name>A0ABV4XJM1_9CYAN</name>
<dbReference type="RefSeq" id="WP_413261431.1">
    <property type="nucleotide sequence ID" value="NZ_JBHFNR010000016.1"/>
</dbReference>
<dbReference type="EMBL" id="JBHFNR010000016">
    <property type="protein sequence ID" value="MFB2891755.1"/>
    <property type="molecule type" value="Genomic_DNA"/>
</dbReference>
<dbReference type="Proteomes" id="UP001576784">
    <property type="component" value="Unassembled WGS sequence"/>
</dbReference>
<evidence type="ECO:0000313" key="1">
    <source>
        <dbReference type="EMBL" id="MFB2891755.1"/>
    </source>
</evidence>
<keyword evidence="2" id="KW-1185">Reference proteome</keyword>
<proteinExistence type="predicted"/>
<accession>A0ABV4XJM1</accession>
<comment type="caution">
    <text evidence="1">The sequence shown here is derived from an EMBL/GenBank/DDBJ whole genome shotgun (WGS) entry which is preliminary data.</text>
</comment>
<protein>
    <submittedName>
        <fullName evidence="1">Uncharacterized protein</fullName>
    </submittedName>
</protein>